<sequence length="194" mass="22257">MLLNEKIDPKSIGFDIDGVVADTMTLFLDIARNEHDIHHVRYNDITHYNLEDCIDIEPEIISIIIKKLLDGSYDADLKPLKGSIDVLNRLSTKHSPVCFVTARPVLKPIQKWMKNQLGVEDSQIDIIATGSFEAKTNVLLSREISWFVEDRLETCFILNDAGINPIVFKQPWNREKHPFKEIGAWHELESMIAF</sequence>
<reference evidence="3" key="1">
    <citation type="journal article" date="2021" name="Microb. Physiol.">
        <title>Proteogenomic Insights into the Physiology of Marine, Sulfate-Reducing, Filamentous Desulfonema limicola and Desulfonema magnum.</title>
        <authorList>
            <person name="Schnaars V."/>
            <person name="Wohlbrand L."/>
            <person name="Scheve S."/>
            <person name="Hinrichs C."/>
            <person name="Reinhardt R."/>
            <person name="Rabus R."/>
        </authorList>
    </citation>
    <scope>NUCLEOTIDE SEQUENCE</scope>
    <source>
        <strain evidence="3">5ac10</strain>
    </source>
</reference>
<dbReference type="GO" id="GO:0009264">
    <property type="term" value="P:deoxyribonucleotide catabolic process"/>
    <property type="evidence" value="ECO:0007669"/>
    <property type="project" value="InterPro"/>
</dbReference>
<dbReference type="RefSeq" id="WP_207691949.1">
    <property type="nucleotide sequence ID" value="NZ_CP061799.1"/>
</dbReference>
<dbReference type="EMBL" id="CP061799">
    <property type="protein sequence ID" value="QTA80283.1"/>
    <property type="molecule type" value="Genomic_DNA"/>
</dbReference>
<evidence type="ECO:0000256" key="1">
    <source>
        <dbReference type="ARBA" id="ARBA00009589"/>
    </source>
</evidence>
<dbReference type="KEGG" id="dli:dnl_25800"/>
<dbReference type="Gene3D" id="3.40.50.1000">
    <property type="entry name" value="HAD superfamily/HAD-like"/>
    <property type="match status" value="1"/>
</dbReference>
<feature type="active site" description="Nucleophile" evidence="2">
    <location>
        <position position="15"/>
    </location>
</feature>
<dbReference type="Proteomes" id="UP000663720">
    <property type="component" value="Chromosome"/>
</dbReference>
<proteinExistence type="inferred from homology"/>
<dbReference type="InterPro" id="IPR010708">
    <property type="entry name" value="5'(3')-deoxyribonucleotidase"/>
</dbReference>
<accession>A0A975B7K4</accession>
<dbReference type="InterPro" id="IPR036412">
    <property type="entry name" value="HAD-like_sf"/>
</dbReference>
<evidence type="ECO:0000313" key="4">
    <source>
        <dbReference type="Proteomes" id="UP000663720"/>
    </source>
</evidence>
<keyword evidence="4" id="KW-1185">Reference proteome</keyword>
<dbReference type="AlphaFoldDB" id="A0A975B7K4"/>
<organism evidence="3 4">
    <name type="scientific">Desulfonema limicola</name>
    <dbReference type="NCBI Taxonomy" id="45656"/>
    <lineage>
        <taxon>Bacteria</taxon>
        <taxon>Pseudomonadati</taxon>
        <taxon>Thermodesulfobacteriota</taxon>
        <taxon>Desulfobacteria</taxon>
        <taxon>Desulfobacterales</taxon>
        <taxon>Desulfococcaceae</taxon>
        <taxon>Desulfonema</taxon>
    </lineage>
</organism>
<gene>
    <name evidence="3" type="ORF">dnl_25800</name>
</gene>
<feature type="active site" description="Proton donor" evidence="2">
    <location>
        <position position="17"/>
    </location>
</feature>
<evidence type="ECO:0000256" key="2">
    <source>
        <dbReference type="PIRSR" id="PIRSR610708-1"/>
    </source>
</evidence>
<evidence type="ECO:0000313" key="3">
    <source>
        <dbReference type="EMBL" id="QTA80283.1"/>
    </source>
</evidence>
<dbReference type="Pfam" id="PF06941">
    <property type="entry name" value="NT5C"/>
    <property type="match status" value="1"/>
</dbReference>
<name>A0A975B7K4_9BACT</name>
<protein>
    <submittedName>
        <fullName evidence="3">5'(3')-deoxyribonucleotidase family protein</fullName>
    </submittedName>
</protein>
<dbReference type="InterPro" id="IPR023214">
    <property type="entry name" value="HAD_sf"/>
</dbReference>
<dbReference type="SUPFAM" id="SSF56784">
    <property type="entry name" value="HAD-like"/>
    <property type="match status" value="1"/>
</dbReference>
<dbReference type="GO" id="GO:0008253">
    <property type="term" value="F:5'-nucleotidase activity"/>
    <property type="evidence" value="ECO:0007669"/>
    <property type="project" value="InterPro"/>
</dbReference>
<comment type="similarity">
    <text evidence="1">Belongs to the 5'(3')-deoxyribonucleotidase family.</text>
</comment>